<feature type="chain" id="PRO_5045707051" description="Nickel/cobalt transporter regulator" evidence="2">
    <location>
        <begin position="22"/>
        <end position="325"/>
    </location>
</feature>
<protein>
    <recommendedName>
        <fullName evidence="5">Nickel/cobalt transporter regulator</fullName>
    </recommendedName>
</protein>
<dbReference type="RefSeq" id="WP_344693978.1">
    <property type="nucleotide sequence ID" value="NZ_BAABBF010000006.1"/>
</dbReference>
<evidence type="ECO:0000256" key="1">
    <source>
        <dbReference type="SAM" id="MobiDB-lite"/>
    </source>
</evidence>
<accession>A0ABP7EIG8</accession>
<evidence type="ECO:0000313" key="3">
    <source>
        <dbReference type="EMBL" id="GAA3717615.1"/>
    </source>
</evidence>
<feature type="compositionally biased region" description="Basic and acidic residues" evidence="1">
    <location>
        <begin position="172"/>
        <end position="205"/>
    </location>
</feature>
<evidence type="ECO:0000256" key="2">
    <source>
        <dbReference type="SAM" id="SignalP"/>
    </source>
</evidence>
<dbReference type="Proteomes" id="UP001500523">
    <property type="component" value="Unassembled WGS sequence"/>
</dbReference>
<keyword evidence="4" id="KW-1185">Reference proteome</keyword>
<dbReference type="EMBL" id="BAABBF010000006">
    <property type="protein sequence ID" value="GAA3717615.1"/>
    <property type="molecule type" value="Genomic_DNA"/>
</dbReference>
<gene>
    <name evidence="3" type="ORF">GCM10022268_27580</name>
</gene>
<sequence length="325" mass="37018">MRRLIVTLLTAAMVLPTMADAQDRGERRSRAEGAGGPAAGPATGEARQRPWRDQMQPAGGGADDTRRRFDRTQDRPTNQPRPERPRFDQSRPDQPRPEQARPDQPRPAPRQDDGRGNDGRGNDGRWNADARPDRNGAGWSRGGGDDGRRYGIGGRDTVDPRRDGSRPNGDPRWNDRQADGRYDGRRNDAPRLDGRRDGDGRRWNDSRGGGAWYSDRDNGNRGGWNRGWRADTRYDWARYRTTNRNAYRLPRYYAPSGWGGGYRRFGIGTTLSSGLWGQNYWIGDPFAYRLPEAYGPYRWVRYFGDALLIDLRTGLVVDSVYDIFW</sequence>
<feature type="compositionally biased region" description="Basic and acidic residues" evidence="1">
    <location>
        <begin position="21"/>
        <end position="31"/>
    </location>
</feature>
<feature type="compositionally biased region" description="Basic and acidic residues" evidence="1">
    <location>
        <begin position="81"/>
        <end position="134"/>
    </location>
</feature>
<dbReference type="Pfam" id="PF11776">
    <property type="entry name" value="RcnB"/>
    <property type="match status" value="1"/>
</dbReference>
<organism evidence="3 4">
    <name type="scientific">Sphingomonas cynarae</name>
    <dbReference type="NCBI Taxonomy" id="930197"/>
    <lineage>
        <taxon>Bacteria</taxon>
        <taxon>Pseudomonadati</taxon>
        <taxon>Pseudomonadota</taxon>
        <taxon>Alphaproteobacteria</taxon>
        <taxon>Sphingomonadales</taxon>
        <taxon>Sphingomonadaceae</taxon>
        <taxon>Sphingomonas</taxon>
    </lineage>
</organism>
<reference evidence="4" key="1">
    <citation type="journal article" date="2019" name="Int. J. Syst. Evol. Microbiol.">
        <title>The Global Catalogue of Microorganisms (GCM) 10K type strain sequencing project: providing services to taxonomists for standard genome sequencing and annotation.</title>
        <authorList>
            <consortium name="The Broad Institute Genomics Platform"/>
            <consortium name="The Broad Institute Genome Sequencing Center for Infectious Disease"/>
            <person name="Wu L."/>
            <person name="Ma J."/>
        </authorList>
    </citation>
    <scope>NUCLEOTIDE SEQUENCE [LARGE SCALE GENOMIC DNA]</scope>
    <source>
        <strain evidence="4">JCM 17498</strain>
    </source>
</reference>
<feature type="compositionally biased region" description="Basic and acidic residues" evidence="1">
    <location>
        <begin position="63"/>
        <end position="74"/>
    </location>
</feature>
<feature type="signal peptide" evidence="2">
    <location>
        <begin position="1"/>
        <end position="21"/>
    </location>
</feature>
<proteinExistence type="predicted"/>
<feature type="compositionally biased region" description="Basic and acidic residues" evidence="1">
    <location>
        <begin position="156"/>
        <end position="165"/>
    </location>
</feature>
<comment type="caution">
    <text evidence="3">The sequence shown here is derived from an EMBL/GenBank/DDBJ whole genome shotgun (WGS) entry which is preliminary data.</text>
</comment>
<feature type="region of interest" description="Disordered" evidence="1">
    <location>
        <begin position="20"/>
        <end position="216"/>
    </location>
</feature>
<evidence type="ECO:0008006" key="5">
    <source>
        <dbReference type="Google" id="ProtNLM"/>
    </source>
</evidence>
<keyword evidence="2" id="KW-0732">Signal</keyword>
<dbReference type="Gene3D" id="3.10.450.160">
    <property type="entry name" value="inner membrane protein cigr"/>
    <property type="match status" value="1"/>
</dbReference>
<dbReference type="InterPro" id="IPR024572">
    <property type="entry name" value="RcnB"/>
</dbReference>
<evidence type="ECO:0000313" key="4">
    <source>
        <dbReference type="Proteomes" id="UP001500523"/>
    </source>
</evidence>
<name>A0ABP7EIG8_9SPHN</name>